<evidence type="ECO:0000313" key="3">
    <source>
        <dbReference type="Proteomes" id="UP001583280"/>
    </source>
</evidence>
<dbReference type="Proteomes" id="UP001583280">
    <property type="component" value="Unassembled WGS sequence"/>
</dbReference>
<dbReference type="EMBL" id="JAWDJO010000350">
    <property type="protein sequence ID" value="KAL1887127.1"/>
    <property type="molecule type" value="Genomic_DNA"/>
</dbReference>
<feature type="non-terminal residue" evidence="2">
    <location>
        <position position="66"/>
    </location>
</feature>
<protein>
    <submittedName>
        <fullName evidence="2">Uncharacterized protein</fullName>
    </submittedName>
</protein>
<accession>A0ABR3YH11</accession>
<comment type="caution">
    <text evidence="2">The sequence shown here is derived from an EMBL/GenBank/DDBJ whole genome shotgun (WGS) entry which is preliminary data.</text>
</comment>
<feature type="non-terminal residue" evidence="2">
    <location>
        <position position="1"/>
    </location>
</feature>
<gene>
    <name evidence="2" type="ORF">Cpir12675_006684</name>
</gene>
<sequence>ILNPALDVGIEHHGLTNHGRSLLRLHPRLPEFIRRANLTNTANPERRRAAFRDSPIYREPERSVTG</sequence>
<evidence type="ECO:0000256" key="1">
    <source>
        <dbReference type="SAM" id="MobiDB-lite"/>
    </source>
</evidence>
<organism evidence="2 3">
    <name type="scientific">Ceratocystis pirilliformis</name>
    <dbReference type="NCBI Taxonomy" id="259994"/>
    <lineage>
        <taxon>Eukaryota</taxon>
        <taxon>Fungi</taxon>
        <taxon>Dikarya</taxon>
        <taxon>Ascomycota</taxon>
        <taxon>Pezizomycotina</taxon>
        <taxon>Sordariomycetes</taxon>
        <taxon>Hypocreomycetidae</taxon>
        <taxon>Microascales</taxon>
        <taxon>Ceratocystidaceae</taxon>
        <taxon>Ceratocystis</taxon>
    </lineage>
</organism>
<reference evidence="2 3" key="1">
    <citation type="journal article" date="2024" name="IMA Fungus">
        <title>IMA Genome - F19 : A genome assembly and annotation guide to empower mycologists, including annotated draft genome sequences of Ceratocystis pirilliformis, Diaporthe australafricana, Fusarium ophioides, Paecilomyces lecythidis, and Sporothrix stenoceras.</title>
        <authorList>
            <person name="Aylward J."/>
            <person name="Wilson A.M."/>
            <person name="Visagie C.M."/>
            <person name="Spraker J."/>
            <person name="Barnes I."/>
            <person name="Buitendag C."/>
            <person name="Ceriani C."/>
            <person name="Del Mar Angel L."/>
            <person name="du Plessis D."/>
            <person name="Fuchs T."/>
            <person name="Gasser K."/>
            <person name="Kramer D."/>
            <person name="Li W."/>
            <person name="Munsamy K."/>
            <person name="Piso A."/>
            <person name="Price J.L."/>
            <person name="Sonnekus B."/>
            <person name="Thomas C."/>
            <person name="van der Nest A."/>
            <person name="van Dijk A."/>
            <person name="van Heerden A."/>
            <person name="van Vuuren N."/>
            <person name="Yilmaz N."/>
            <person name="Duong T.A."/>
            <person name="van der Merwe N.A."/>
            <person name="Wingfield M.J."/>
            <person name="Wingfield B.D."/>
        </authorList>
    </citation>
    <scope>NUCLEOTIDE SEQUENCE [LARGE SCALE GENOMIC DNA]</scope>
    <source>
        <strain evidence="2 3">CMW 12675</strain>
    </source>
</reference>
<evidence type="ECO:0000313" key="2">
    <source>
        <dbReference type="EMBL" id="KAL1887127.1"/>
    </source>
</evidence>
<keyword evidence="3" id="KW-1185">Reference proteome</keyword>
<proteinExistence type="predicted"/>
<name>A0ABR3YH11_9PEZI</name>
<feature type="region of interest" description="Disordered" evidence="1">
    <location>
        <begin position="43"/>
        <end position="66"/>
    </location>
</feature>
<feature type="compositionally biased region" description="Basic and acidic residues" evidence="1">
    <location>
        <begin position="44"/>
        <end position="66"/>
    </location>
</feature>